<protein>
    <recommendedName>
        <fullName evidence="1">DUF7580 domain-containing protein</fullName>
    </recommendedName>
</protein>
<evidence type="ECO:0000259" key="1">
    <source>
        <dbReference type="Pfam" id="PF24476"/>
    </source>
</evidence>
<proteinExistence type="predicted"/>
<dbReference type="Pfam" id="PF24476">
    <property type="entry name" value="DUF7580"/>
    <property type="match status" value="1"/>
</dbReference>
<dbReference type="InterPro" id="IPR011009">
    <property type="entry name" value="Kinase-like_dom_sf"/>
</dbReference>
<comment type="caution">
    <text evidence="2">The sequence shown here is derived from an EMBL/GenBank/DDBJ whole genome shotgun (WGS) entry which is preliminary data.</text>
</comment>
<dbReference type="EMBL" id="MU858173">
    <property type="protein sequence ID" value="KAK4210481.1"/>
    <property type="molecule type" value="Genomic_DNA"/>
</dbReference>
<sequence>MDIAAMTIKALELMWVFGNQTAELIITFRAFDSDARLLEAKIRDEISTGKYMKHLLFDSSSVYDSKTLFDQFDYDVQSQILVFFEQSTGVLHQALQVLTRLFGNRDSDPPKLLASSSDASSFSSASTAFTYEYPKAQQHNSPGLGPSLQVDPIPRKPSPLKRLWWSVYDKRRIESILAEFSDLNARNLRKIQLWCLGAELSVDRGGHLLRLESDPNSKALGFDLDARLQISTIEGVSGPMDSEELEVQESKVLIGDMPAIQDVLGGRYGISQWDGRPVLVEYRNYAPESPVPVMLDDRTREVIDRLAKVLHQPKETIFRMPNCLGWTSQAEQNRAALFFAIPEGSQPSPISLLDIIVSSPTTPSLGSRFTLALRLAGCISQLQLVKWVHESFRSENILFYPRVDVKHENADDRCTPHNIDLTEPWVLGFENSRPDPFFSAGRPDKCPERDVYRHPSRQQTPTQHFNKLHDIYALGVVLLEIGLWQEALSLEKGRFAKVREPLTIKKQLVKNAEKRLGAKMGNRYRDVVVRCLEGRFEVVNDTKEELKLQQAFRETVVDVLERSANNI</sequence>
<dbReference type="PANTHER" id="PTHR37542:SF3">
    <property type="entry name" value="PRION-INHIBITION AND PROPAGATION HELO DOMAIN-CONTAINING PROTEIN"/>
    <property type="match status" value="1"/>
</dbReference>
<organism evidence="2 3">
    <name type="scientific">Rhypophila decipiens</name>
    <dbReference type="NCBI Taxonomy" id="261697"/>
    <lineage>
        <taxon>Eukaryota</taxon>
        <taxon>Fungi</taxon>
        <taxon>Dikarya</taxon>
        <taxon>Ascomycota</taxon>
        <taxon>Pezizomycotina</taxon>
        <taxon>Sordariomycetes</taxon>
        <taxon>Sordariomycetidae</taxon>
        <taxon>Sordariales</taxon>
        <taxon>Naviculisporaceae</taxon>
        <taxon>Rhypophila</taxon>
    </lineage>
</organism>
<name>A0AAN6Y349_9PEZI</name>
<evidence type="ECO:0000313" key="3">
    <source>
        <dbReference type="Proteomes" id="UP001301769"/>
    </source>
</evidence>
<dbReference type="AlphaFoldDB" id="A0AAN6Y349"/>
<dbReference type="SUPFAM" id="SSF56112">
    <property type="entry name" value="Protein kinase-like (PK-like)"/>
    <property type="match status" value="1"/>
</dbReference>
<evidence type="ECO:0000313" key="2">
    <source>
        <dbReference type="EMBL" id="KAK4210481.1"/>
    </source>
</evidence>
<dbReference type="Proteomes" id="UP001301769">
    <property type="component" value="Unassembled WGS sequence"/>
</dbReference>
<keyword evidence="3" id="KW-1185">Reference proteome</keyword>
<feature type="domain" description="DUF7580" evidence="1">
    <location>
        <begin position="349"/>
        <end position="563"/>
    </location>
</feature>
<dbReference type="Gene3D" id="1.10.510.10">
    <property type="entry name" value="Transferase(Phosphotransferase) domain 1"/>
    <property type="match status" value="1"/>
</dbReference>
<gene>
    <name evidence="2" type="ORF">QBC37DRAFT_30992</name>
</gene>
<reference evidence="2" key="1">
    <citation type="journal article" date="2023" name="Mol. Phylogenet. Evol.">
        <title>Genome-scale phylogeny and comparative genomics of the fungal order Sordariales.</title>
        <authorList>
            <person name="Hensen N."/>
            <person name="Bonometti L."/>
            <person name="Westerberg I."/>
            <person name="Brannstrom I.O."/>
            <person name="Guillou S."/>
            <person name="Cros-Aarteil S."/>
            <person name="Calhoun S."/>
            <person name="Haridas S."/>
            <person name="Kuo A."/>
            <person name="Mondo S."/>
            <person name="Pangilinan J."/>
            <person name="Riley R."/>
            <person name="LaButti K."/>
            <person name="Andreopoulos B."/>
            <person name="Lipzen A."/>
            <person name="Chen C."/>
            <person name="Yan M."/>
            <person name="Daum C."/>
            <person name="Ng V."/>
            <person name="Clum A."/>
            <person name="Steindorff A."/>
            <person name="Ohm R.A."/>
            <person name="Martin F."/>
            <person name="Silar P."/>
            <person name="Natvig D.O."/>
            <person name="Lalanne C."/>
            <person name="Gautier V."/>
            <person name="Ament-Velasquez S.L."/>
            <person name="Kruys A."/>
            <person name="Hutchinson M.I."/>
            <person name="Powell A.J."/>
            <person name="Barry K."/>
            <person name="Miller A.N."/>
            <person name="Grigoriev I.V."/>
            <person name="Debuchy R."/>
            <person name="Gladieux P."/>
            <person name="Hiltunen Thoren M."/>
            <person name="Johannesson H."/>
        </authorList>
    </citation>
    <scope>NUCLEOTIDE SEQUENCE</scope>
    <source>
        <strain evidence="2">PSN293</strain>
    </source>
</reference>
<reference evidence="2" key="2">
    <citation type="submission" date="2023-05" db="EMBL/GenBank/DDBJ databases">
        <authorList>
            <consortium name="Lawrence Berkeley National Laboratory"/>
            <person name="Steindorff A."/>
            <person name="Hensen N."/>
            <person name="Bonometti L."/>
            <person name="Westerberg I."/>
            <person name="Brannstrom I.O."/>
            <person name="Guillou S."/>
            <person name="Cros-Aarteil S."/>
            <person name="Calhoun S."/>
            <person name="Haridas S."/>
            <person name="Kuo A."/>
            <person name="Mondo S."/>
            <person name="Pangilinan J."/>
            <person name="Riley R."/>
            <person name="Labutti K."/>
            <person name="Andreopoulos B."/>
            <person name="Lipzen A."/>
            <person name="Chen C."/>
            <person name="Yanf M."/>
            <person name="Daum C."/>
            <person name="Ng V."/>
            <person name="Clum A."/>
            <person name="Ohm R."/>
            <person name="Martin F."/>
            <person name="Silar P."/>
            <person name="Natvig D."/>
            <person name="Lalanne C."/>
            <person name="Gautier V."/>
            <person name="Ament-Velasquez S.L."/>
            <person name="Kruys A."/>
            <person name="Hutchinson M.I."/>
            <person name="Powell A.J."/>
            <person name="Barry K."/>
            <person name="Miller A.N."/>
            <person name="Grigoriev I.V."/>
            <person name="Debuchy R."/>
            <person name="Gladieux P."/>
            <person name="Thoren M.H."/>
            <person name="Johannesson H."/>
        </authorList>
    </citation>
    <scope>NUCLEOTIDE SEQUENCE</scope>
    <source>
        <strain evidence="2">PSN293</strain>
    </source>
</reference>
<dbReference type="InterPro" id="IPR056002">
    <property type="entry name" value="DUF7580"/>
</dbReference>
<dbReference type="PANTHER" id="PTHR37542">
    <property type="entry name" value="HELO DOMAIN-CONTAINING PROTEIN-RELATED"/>
    <property type="match status" value="1"/>
</dbReference>
<accession>A0AAN6Y349</accession>